<dbReference type="InterPro" id="IPR025398">
    <property type="entry name" value="DUF4371"/>
</dbReference>
<dbReference type="PANTHER" id="PTHR45749:SF37">
    <property type="entry name" value="OS05G0311600 PROTEIN"/>
    <property type="match status" value="1"/>
</dbReference>
<organism evidence="2 3">
    <name type="scientific">Aphis craccivora</name>
    <name type="common">Cowpea aphid</name>
    <dbReference type="NCBI Taxonomy" id="307492"/>
    <lineage>
        <taxon>Eukaryota</taxon>
        <taxon>Metazoa</taxon>
        <taxon>Ecdysozoa</taxon>
        <taxon>Arthropoda</taxon>
        <taxon>Hexapoda</taxon>
        <taxon>Insecta</taxon>
        <taxon>Pterygota</taxon>
        <taxon>Neoptera</taxon>
        <taxon>Paraneoptera</taxon>
        <taxon>Hemiptera</taxon>
        <taxon>Sternorrhyncha</taxon>
        <taxon>Aphidomorpha</taxon>
        <taxon>Aphidoidea</taxon>
        <taxon>Aphididae</taxon>
        <taxon>Aphidini</taxon>
        <taxon>Aphis</taxon>
        <taxon>Aphis</taxon>
    </lineage>
</organism>
<evidence type="ECO:0000313" key="2">
    <source>
        <dbReference type="EMBL" id="KAF0745172.1"/>
    </source>
</evidence>
<dbReference type="OrthoDB" id="6600934at2759"/>
<dbReference type="Proteomes" id="UP000478052">
    <property type="component" value="Unassembled WGS sequence"/>
</dbReference>
<sequence length="887" mass="101974">MSSSSTEVCHCDKAKGNLNNVNWQRHIKTCSVKKIKTKNKSIKSFFSPKPIEFINNDSEFNENLQSFVVPKNILFRQEESSNCSMITCVANSTDLTSKIAISQENESFVEPKNPFRQEESSMVSCDTNSTDLTSKVAISQDVNTDFQQALSFVNPKDPSLELPKNRLELRNIIISGPYQPQMSFPRTLIGLQYRGFLKHYYDTYKWIEYSPVKNAAFCFPCRIFKGNSLNSSQIDLAFSTRGYTNWKNATKAFNNHQKSKVHNYSSESMFKFVEGNSIDIAIDEGKKLQLSQQEQERLKNRDFFKRLIDITILLAKSGKPFRGHDESVGSFNKGMYKELTKLLLKYDPIFKNHMECGPRNAFYSSNRIQNDIILAIYNHFHRKLSVILQNKKISIIADETSDVGHHEQMSLVVRYFDSKLNQPVEHFLCLQRLTSVDAQSIFDSINNVLINKLGLSWSSVIAVCFDGAATMSGCNNGVQAKCKEKNNALMYVHCYAHCLNLVLVDSIGRKNRVVFDFFGTIQLIYAFIEGSCIRHAILEKVARQINIKLVTLKSISTTRWACRSEAITAIKSNYSVLIIAIQEIYDSTKLPDVRAKAHGLIIQMQSFNFIFALNMLEPILLIILKVSSSLQSKDLDLLAAVDLIKSLKHTITHYRSVDDEYNKIYEETLEMCNENNIEIPKVRKRKVCSKNDDNQSNQYFEQTKKQEMKHSCYYFALDEMLSGLNSRYSQESLELIEAVGNLINLNPSENNLKYLNNVFNTDINELKAEVKLLNNMTNTEKFTKGQSTKIIYYWLHWLNESDRLTIFNQFSNVLKMFLIVPVTSCSCERSFSKMSIVKTKLRSTMNQERLDALLYLFIEQEVTNSVNYDEVIEEFKMLIDGQRRLVL</sequence>
<dbReference type="Pfam" id="PF14291">
    <property type="entry name" value="DUF4371"/>
    <property type="match status" value="1"/>
</dbReference>
<keyword evidence="3" id="KW-1185">Reference proteome</keyword>
<comment type="caution">
    <text evidence="2">The sequence shown here is derived from an EMBL/GenBank/DDBJ whole genome shotgun (WGS) entry which is preliminary data.</text>
</comment>
<dbReference type="SUPFAM" id="SSF53098">
    <property type="entry name" value="Ribonuclease H-like"/>
    <property type="match status" value="1"/>
</dbReference>
<evidence type="ECO:0000313" key="3">
    <source>
        <dbReference type="Proteomes" id="UP000478052"/>
    </source>
</evidence>
<accession>A0A6G0XXD7</accession>
<dbReference type="EMBL" id="VUJU01007472">
    <property type="protein sequence ID" value="KAF0745172.1"/>
    <property type="molecule type" value="Genomic_DNA"/>
</dbReference>
<dbReference type="InterPro" id="IPR008906">
    <property type="entry name" value="HATC_C_dom"/>
</dbReference>
<dbReference type="PANTHER" id="PTHR45749">
    <property type="match status" value="1"/>
</dbReference>
<dbReference type="Pfam" id="PF05699">
    <property type="entry name" value="Dimer_Tnp_hAT"/>
    <property type="match status" value="1"/>
</dbReference>
<dbReference type="SMART" id="SM00597">
    <property type="entry name" value="ZnF_TTF"/>
    <property type="match status" value="1"/>
</dbReference>
<gene>
    <name evidence="2" type="ORF">FWK35_00023573</name>
</gene>
<evidence type="ECO:0000259" key="1">
    <source>
        <dbReference type="SMART" id="SM00597"/>
    </source>
</evidence>
<name>A0A6G0XXD7_APHCR</name>
<reference evidence="2 3" key="1">
    <citation type="submission" date="2019-08" db="EMBL/GenBank/DDBJ databases">
        <title>Whole genome of Aphis craccivora.</title>
        <authorList>
            <person name="Voronova N.V."/>
            <person name="Shulinski R.S."/>
            <person name="Bandarenka Y.V."/>
            <person name="Zhorov D.G."/>
            <person name="Warner D."/>
        </authorList>
    </citation>
    <scope>NUCLEOTIDE SEQUENCE [LARGE SCALE GENOMIC DNA]</scope>
    <source>
        <strain evidence="2">180601</strain>
        <tissue evidence="2">Whole Body</tissue>
    </source>
</reference>
<dbReference type="InterPro" id="IPR006580">
    <property type="entry name" value="Znf_TTF"/>
</dbReference>
<dbReference type="InterPro" id="IPR012337">
    <property type="entry name" value="RNaseH-like_sf"/>
</dbReference>
<feature type="domain" description="TTF-type" evidence="1">
    <location>
        <begin position="192"/>
        <end position="284"/>
    </location>
</feature>
<dbReference type="GO" id="GO:0046983">
    <property type="term" value="F:protein dimerization activity"/>
    <property type="evidence" value="ECO:0007669"/>
    <property type="project" value="InterPro"/>
</dbReference>
<protein>
    <submittedName>
        <fullName evidence="2">Zinc finger MYM-type protein 1-like</fullName>
    </submittedName>
</protein>
<dbReference type="AlphaFoldDB" id="A0A6G0XXD7"/>
<proteinExistence type="predicted"/>